<dbReference type="EMBL" id="JSZA02000004">
    <property type="protein sequence ID" value="KHD09426.1"/>
    <property type="molecule type" value="Genomic_DNA"/>
</dbReference>
<dbReference type="AlphaFoldDB" id="A0A0A6RZZ5"/>
<proteinExistence type="predicted"/>
<dbReference type="Proteomes" id="UP000030428">
    <property type="component" value="Unassembled WGS sequence"/>
</dbReference>
<reference evidence="1 2" key="1">
    <citation type="journal article" date="2016" name="Front. Microbiol.">
        <title>Single-Cell (Meta-)Genomics of a Dimorphic Candidatus Thiomargarita nelsonii Reveals Genomic Plasticity.</title>
        <authorList>
            <person name="Flood B.E."/>
            <person name="Fliss P."/>
            <person name="Jones D.S."/>
            <person name="Dick G.J."/>
            <person name="Jain S."/>
            <person name="Kaster A.K."/>
            <person name="Winkel M."/>
            <person name="Mussmann M."/>
            <person name="Bailey J."/>
        </authorList>
    </citation>
    <scope>NUCLEOTIDE SEQUENCE [LARGE SCALE GENOMIC DNA]</scope>
    <source>
        <strain evidence="1">Hydrate Ridge</strain>
    </source>
</reference>
<protein>
    <submittedName>
        <fullName evidence="1">Uncharacterized protein</fullName>
    </submittedName>
</protein>
<evidence type="ECO:0000313" key="1">
    <source>
        <dbReference type="EMBL" id="KHD09426.1"/>
    </source>
</evidence>
<comment type="caution">
    <text evidence="1">The sequence shown here is derived from an EMBL/GenBank/DDBJ whole genome shotgun (WGS) entry which is preliminary data.</text>
</comment>
<organism evidence="1 2">
    <name type="scientific">Candidatus Thiomargarita nelsonii</name>
    <dbReference type="NCBI Taxonomy" id="1003181"/>
    <lineage>
        <taxon>Bacteria</taxon>
        <taxon>Pseudomonadati</taxon>
        <taxon>Pseudomonadota</taxon>
        <taxon>Gammaproteobacteria</taxon>
        <taxon>Thiotrichales</taxon>
        <taxon>Thiotrichaceae</taxon>
        <taxon>Thiomargarita</taxon>
    </lineage>
</organism>
<sequence>MVIIKLLRDYNISLDEFFKKYKIVLIVIYKTSDNINSSKDKIHQHFTEKNKIIHFGLERYQYFYDEIITVDKDTYLKNYNYFEEWQ</sequence>
<evidence type="ECO:0000313" key="2">
    <source>
        <dbReference type="Proteomes" id="UP000030428"/>
    </source>
</evidence>
<name>A0A0A6RZZ5_9GAMM</name>
<gene>
    <name evidence="1" type="ORF">PN36_01570</name>
</gene>
<accession>A0A0A6RZZ5</accession>
<keyword evidence="2" id="KW-1185">Reference proteome</keyword>